<evidence type="ECO:0000256" key="2">
    <source>
        <dbReference type="ARBA" id="ARBA00022723"/>
    </source>
</evidence>
<feature type="compositionally biased region" description="Polar residues" evidence="8">
    <location>
        <begin position="130"/>
        <end position="139"/>
    </location>
</feature>
<dbReference type="OMA" id="AFMIRIP"/>
<feature type="compositionally biased region" description="Polar residues" evidence="8">
    <location>
        <begin position="90"/>
        <end position="100"/>
    </location>
</feature>
<dbReference type="Proteomes" id="UP000002669">
    <property type="component" value="Unassembled WGS sequence"/>
</dbReference>
<keyword evidence="6" id="KW-0804">Transcription</keyword>
<dbReference type="InParanoid" id="E4USR4"/>
<keyword evidence="3" id="KW-0862">Zinc</keyword>
<gene>
    <name evidence="10" type="ORF">MGYG_03584</name>
</gene>
<dbReference type="GO" id="GO:0005634">
    <property type="term" value="C:nucleus"/>
    <property type="evidence" value="ECO:0007669"/>
    <property type="project" value="UniProtKB-SubCell"/>
</dbReference>
<dbReference type="Pfam" id="PF00649">
    <property type="entry name" value="Copper-fist"/>
    <property type="match status" value="1"/>
</dbReference>
<keyword evidence="4" id="KW-0186">Copper</keyword>
<evidence type="ECO:0000259" key="9">
    <source>
        <dbReference type="PROSITE" id="PS50073"/>
    </source>
</evidence>
<evidence type="ECO:0000256" key="3">
    <source>
        <dbReference type="ARBA" id="ARBA00022833"/>
    </source>
</evidence>
<dbReference type="AlphaFoldDB" id="E4USR4"/>
<evidence type="ECO:0000313" key="11">
    <source>
        <dbReference type="Proteomes" id="UP000002669"/>
    </source>
</evidence>
<dbReference type="InterPro" id="IPR001083">
    <property type="entry name" value="Cu_fist_DNA-bd_dom"/>
</dbReference>
<evidence type="ECO:0000256" key="4">
    <source>
        <dbReference type="ARBA" id="ARBA00023008"/>
    </source>
</evidence>
<dbReference type="GO" id="GO:0005507">
    <property type="term" value="F:copper ion binding"/>
    <property type="evidence" value="ECO:0007669"/>
    <property type="project" value="InterPro"/>
</dbReference>
<evidence type="ECO:0000256" key="1">
    <source>
        <dbReference type="ARBA" id="ARBA00004123"/>
    </source>
</evidence>
<keyword evidence="7" id="KW-0539">Nucleus</keyword>
<dbReference type="HOGENOM" id="CLU_037549_0_0_1"/>
<dbReference type="SMART" id="SM01090">
    <property type="entry name" value="Copper-fist"/>
    <property type="match status" value="1"/>
</dbReference>
<dbReference type="InterPro" id="IPR051763">
    <property type="entry name" value="Copper_Homeo_Regul"/>
</dbReference>
<dbReference type="GO" id="GO:0000978">
    <property type="term" value="F:RNA polymerase II cis-regulatory region sequence-specific DNA binding"/>
    <property type="evidence" value="ECO:0007669"/>
    <property type="project" value="TreeGrafter"/>
</dbReference>
<evidence type="ECO:0000256" key="8">
    <source>
        <dbReference type="SAM" id="MobiDB-lite"/>
    </source>
</evidence>
<dbReference type="FunFam" id="3.90.430.10:FF:000001">
    <property type="entry name" value="Copper fist DNA-binding protein"/>
    <property type="match status" value="1"/>
</dbReference>
<organism evidence="11">
    <name type="scientific">Arthroderma gypseum (strain ATCC MYA-4604 / CBS 118893)</name>
    <name type="common">Microsporum gypseum</name>
    <dbReference type="NCBI Taxonomy" id="535722"/>
    <lineage>
        <taxon>Eukaryota</taxon>
        <taxon>Fungi</taxon>
        <taxon>Dikarya</taxon>
        <taxon>Ascomycota</taxon>
        <taxon>Pezizomycotina</taxon>
        <taxon>Eurotiomycetes</taxon>
        <taxon>Eurotiomycetidae</taxon>
        <taxon>Onygenales</taxon>
        <taxon>Arthrodermataceae</taxon>
        <taxon>Nannizzia</taxon>
    </lineage>
</organism>
<dbReference type="Gene3D" id="3.90.430.10">
    <property type="entry name" value="Copper fist DNA-binding domain"/>
    <property type="match status" value="1"/>
</dbReference>
<dbReference type="PROSITE" id="PS50073">
    <property type="entry name" value="COPPER_FIST_2"/>
    <property type="match status" value="1"/>
</dbReference>
<dbReference type="EMBL" id="DS989824">
    <property type="protein sequence ID" value="EFR00579.1"/>
    <property type="molecule type" value="Genomic_DNA"/>
</dbReference>
<dbReference type="InterPro" id="IPR036395">
    <property type="entry name" value="Cu_fist_DNA-bd_dom_sf"/>
</dbReference>
<dbReference type="GeneID" id="10028688"/>
<dbReference type="GO" id="GO:0000981">
    <property type="term" value="F:DNA-binding transcription factor activity, RNA polymerase II-specific"/>
    <property type="evidence" value="ECO:0007669"/>
    <property type="project" value="TreeGrafter"/>
</dbReference>
<dbReference type="PANTHER" id="PTHR28088:SF9">
    <property type="entry name" value="TRANSCRIPTION FACTOR GRISEA, PUTATIVE (AFU_ORTHOLOGUE AFUA_1G13190)-RELATED"/>
    <property type="match status" value="1"/>
</dbReference>
<dbReference type="PANTHER" id="PTHR28088">
    <property type="entry name" value="TRANSCRIPTIONAL ACTIVATOR HAA1-RELATED"/>
    <property type="match status" value="1"/>
</dbReference>
<dbReference type="GO" id="GO:0006878">
    <property type="term" value="P:intracellular copper ion homeostasis"/>
    <property type="evidence" value="ECO:0007669"/>
    <property type="project" value="TreeGrafter"/>
</dbReference>
<dbReference type="GO" id="GO:0045944">
    <property type="term" value="P:positive regulation of transcription by RNA polymerase II"/>
    <property type="evidence" value="ECO:0007669"/>
    <property type="project" value="TreeGrafter"/>
</dbReference>
<protein>
    <recommendedName>
        <fullName evidence="9">Copper-fist domain-containing protein</fullName>
    </recommendedName>
</protein>
<dbReference type="STRING" id="535722.E4USR4"/>
<dbReference type="VEuPathDB" id="FungiDB:MGYG_03584"/>
<proteinExistence type="predicted"/>
<dbReference type="RefSeq" id="XP_003173409.1">
    <property type="nucleotide sequence ID" value="XM_003173361.1"/>
</dbReference>
<evidence type="ECO:0000313" key="10">
    <source>
        <dbReference type="EMBL" id="EFR00579.1"/>
    </source>
</evidence>
<evidence type="ECO:0000256" key="5">
    <source>
        <dbReference type="ARBA" id="ARBA00023015"/>
    </source>
</evidence>
<sequence length="559" mass="59454">MPLDEEGAKWSCEPCIRGHRSSKCQHFDRLMMKVPKAGRPLQKCPHPKGTCSCQKLYAFMVRIPKGSTCLCRPLYKVPMAPGEAQQQQQPKIPSSPTSLGAPTTAVPPSPMAPATPSANANRIQKRSRRQNSIQASADSVSRGLGMLTSPAQVKNEASTPAGPSVDDSTAAASSKPNSALCQKTDSPATSTAIKNTPQNSGCCGSKRPSNASFSVNVMENIQKTPGYKLPPSSSDTPLQSHPIQNNLLHKSLSTPAISEPAPSPAPFLLSSLENEFIHYPPSSHSVPPTSFNLQSTKYHHFNSFDQFGPPDGLPPGLHASYGSTASQGGCKGHNCGCGDGCQCLGCASHPYNDTTRHYIQEMGYMMASGYGDQGPEGNDEVHSPPYSARLPPEPQLATVGQNHFSQGYVHSAPFQPQLLGYGDSNNPLISQNAGDGELTMSPTAYYTVEYPISMLDPCTNLTGTCQCGMNCACIGCLTHHGHNGISTESSPPPDIPQVSDSARNTPQSVTFFSMQTQTPPLSQIQMQTDAQAHLNPQVSVSSGYHAHYPGHASMESPPA</sequence>
<name>E4USR4_ARTGP</name>
<keyword evidence="2" id="KW-0479">Metal-binding</keyword>
<keyword evidence="5" id="KW-0805">Transcription regulation</keyword>
<feature type="compositionally biased region" description="Polar residues" evidence="8">
    <location>
        <begin position="166"/>
        <end position="207"/>
    </location>
</feature>
<feature type="domain" description="Copper-fist" evidence="9">
    <location>
        <begin position="6"/>
        <end position="41"/>
    </location>
</feature>
<dbReference type="OrthoDB" id="5600085at2759"/>
<evidence type="ECO:0000256" key="7">
    <source>
        <dbReference type="ARBA" id="ARBA00023242"/>
    </source>
</evidence>
<feature type="compositionally biased region" description="Polar residues" evidence="8">
    <location>
        <begin position="149"/>
        <end position="158"/>
    </location>
</feature>
<dbReference type="SMART" id="SM00412">
    <property type="entry name" value="Cu_FIST"/>
    <property type="match status" value="1"/>
</dbReference>
<dbReference type="eggNOG" id="ENOG502SQDA">
    <property type="taxonomic scope" value="Eukaryota"/>
</dbReference>
<feature type="region of interest" description="Disordered" evidence="8">
    <location>
        <begin position="82"/>
        <end position="207"/>
    </location>
</feature>
<keyword evidence="11" id="KW-1185">Reference proteome</keyword>
<evidence type="ECO:0000256" key="6">
    <source>
        <dbReference type="ARBA" id="ARBA00023163"/>
    </source>
</evidence>
<reference evidence="11" key="1">
    <citation type="journal article" date="2012" name="MBio">
        <title>Comparative genome analysis of Trichophyton rubrum and related dermatophytes reveals candidate genes involved in infection.</title>
        <authorList>
            <person name="Martinez D.A."/>
            <person name="Oliver B.G."/>
            <person name="Graeser Y."/>
            <person name="Goldberg J.M."/>
            <person name="Li W."/>
            <person name="Martinez-Rossi N.M."/>
            <person name="Monod M."/>
            <person name="Shelest E."/>
            <person name="Barton R.C."/>
            <person name="Birch E."/>
            <person name="Brakhage A.A."/>
            <person name="Chen Z."/>
            <person name="Gurr S.J."/>
            <person name="Heiman D."/>
            <person name="Heitman J."/>
            <person name="Kosti I."/>
            <person name="Rossi A."/>
            <person name="Saif S."/>
            <person name="Samalova M."/>
            <person name="Saunders C.W."/>
            <person name="Shea T."/>
            <person name="Summerbell R.C."/>
            <person name="Xu J."/>
            <person name="Young S."/>
            <person name="Zeng Q."/>
            <person name="Birren B.W."/>
            <person name="Cuomo C.A."/>
            <person name="White T.C."/>
        </authorList>
    </citation>
    <scope>NUCLEOTIDE SEQUENCE [LARGE SCALE GENOMIC DNA]</scope>
    <source>
        <strain evidence="11">ATCC MYA-4604 / CBS 118893</strain>
    </source>
</reference>
<dbReference type="SUPFAM" id="SSF57879">
    <property type="entry name" value="Zinc domain conserved in yeast copper-regulated transcription factors"/>
    <property type="match status" value="1"/>
</dbReference>
<accession>E4USR4</accession>
<dbReference type="GO" id="GO:0006879">
    <property type="term" value="P:intracellular iron ion homeostasis"/>
    <property type="evidence" value="ECO:0007669"/>
    <property type="project" value="TreeGrafter"/>
</dbReference>
<comment type="subcellular location">
    <subcellularLocation>
        <location evidence="1">Nucleus</location>
    </subcellularLocation>
</comment>